<reference evidence="2 3" key="1">
    <citation type="submission" date="2017-06" db="EMBL/GenBank/DDBJ databases">
        <title>A platform for efficient transgenesis in Macrostomum lignano, a flatworm model organism for stem cell research.</title>
        <authorList>
            <person name="Berezikov E."/>
        </authorList>
    </citation>
    <scope>NUCLEOTIDE SEQUENCE [LARGE SCALE GENOMIC DNA]</scope>
    <source>
        <strain evidence="2">DV1</strain>
        <tissue evidence="2">Whole organism</tissue>
    </source>
</reference>
<protein>
    <recommendedName>
        <fullName evidence="4">Innexin</fullName>
    </recommendedName>
</protein>
<feature type="non-terminal residue" evidence="2">
    <location>
        <position position="1"/>
    </location>
</feature>
<dbReference type="GO" id="GO:0015267">
    <property type="term" value="F:channel activity"/>
    <property type="evidence" value="ECO:0007669"/>
    <property type="project" value="InterPro"/>
</dbReference>
<keyword evidence="1" id="KW-0812">Transmembrane</keyword>
<keyword evidence="1" id="KW-1133">Transmembrane helix</keyword>
<dbReference type="InterPro" id="IPR039099">
    <property type="entry name" value="Pannexin"/>
</dbReference>
<dbReference type="AlphaFoldDB" id="A0A267E692"/>
<feature type="transmembrane region" description="Helical" evidence="1">
    <location>
        <begin position="308"/>
        <end position="329"/>
    </location>
</feature>
<feature type="transmembrane region" description="Helical" evidence="1">
    <location>
        <begin position="138"/>
        <end position="158"/>
    </location>
</feature>
<gene>
    <name evidence="2" type="ORF">BOX15_Mlig034354g2</name>
</gene>
<feature type="transmembrane region" description="Helical" evidence="1">
    <location>
        <begin position="239"/>
        <end position="260"/>
    </location>
</feature>
<organism evidence="2 3">
    <name type="scientific">Macrostomum lignano</name>
    <dbReference type="NCBI Taxonomy" id="282301"/>
    <lineage>
        <taxon>Eukaryota</taxon>
        <taxon>Metazoa</taxon>
        <taxon>Spiralia</taxon>
        <taxon>Lophotrochozoa</taxon>
        <taxon>Platyhelminthes</taxon>
        <taxon>Rhabditophora</taxon>
        <taxon>Macrostomorpha</taxon>
        <taxon>Macrostomida</taxon>
        <taxon>Macrostomidae</taxon>
        <taxon>Macrostomum</taxon>
    </lineage>
</organism>
<accession>A0A267E692</accession>
<keyword evidence="1" id="KW-0472">Membrane</keyword>
<dbReference type="PANTHER" id="PTHR15759:SF6">
    <property type="entry name" value="INNEXIN"/>
    <property type="match status" value="1"/>
</dbReference>
<dbReference type="Proteomes" id="UP000215902">
    <property type="component" value="Unassembled WGS sequence"/>
</dbReference>
<name>A0A267E692_9PLAT</name>
<evidence type="ECO:0008006" key="4">
    <source>
        <dbReference type="Google" id="ProtNLM"/>
    </source>
</evidence>
<dbReference type="PANTHER" id="PTHR15759">
    <property type="entry name" value="PANNEXIN"/>
    <property type="match status" value="1"/>
</dbReference>
<keyword evidence="3" id="KW-1185">Reference proteome</keyword>
<sequence length="497" mass="54801">GIKSDRAISNRDSDFQIAMSNLANSLQSSLEQFVRPHSVKASFPIDRLINRLAFMTVIVQAVAILAANFAAQAKVTCATEADGSKENGSAATAATASVADKVYAESYCYSRGVDQTGLPDGTIPASFDGVLRHYLLQFYLPIVFIIQAGTVYLPYYVWSQTAGECLRQNIQFVVELSKKLLADDAEGSGGGGDGCNSEETCRHRRMQQGRPSKADLLTDATLKQRLRRWYCKSKHTGRYCAFQLARAAVIAGWMAFYAFFPGFRHEDVRYRFVCYLPDSRGTSGHRRFNCVLLQASIYEVGWSTNMSLLAFCLLATARQLFYFFPFVLGCRCRQCRTKRCLSSCGKECRSHYFQRILGLVVQPKRSVADEGFPLLGRGGGGSGYAEIEDGCTDYFSNRLADRYYISQLCYENSHLLDQVIPDMAAANASDEFSSMGNLASIAMRLDRRADQVRGEMAQSLEDAEAKAKSALSAKLGRRAVEAADEAAATASKGRSSQ</sequence>
<evidence type="ECO:0000313" key="3">
    <source>
        <dbReference type="Proteomes" id="UP000215902"/>
    </source>
</evidence>
<dbReference type="GO" id="GO:0032732">
    <property type="term" value="P:positive regulation of interleukin-1 production"/>
    <property type="evidence" value="ECO:0007669"/>
    <property type="project" value="InterPro"/>
</dbReference>
<evidence type="ECO:0000256" key="1">
    <source>
        <dbReference type="SAM" id="Phobius"/>
    </source>
</evidence>
<dbReference type="EMBL" id="NIVC01002633">
    <property type="protein sequence ID" value="PAA56329.1"/>
    <property type="molecule type" value="Genomic_DNA"/>
</dbReference>
<dbReference type="GO" id="GO:0006812">
    <property type="term" value="P:monoatomic cation transport"/>
    <property type="evidence" value="ECO:0007669"/>
    <property type="project" value="InterPro"/>
</dbReference>
<feature type="transmembrane region" description="Helical" evidence="1">
    <location>
        <begin position="52"/>
        <end position="71"/>
    </location>
</feature>
<proteinExistence type="predicted"/>
<evidence type="ECO:0000313" key="2">
    <source>
        <dbReference type="EMBL" id="PAA56329.1"/>
    </source>
</evidence>
<comment type="caution">
    <text evidence="2">The sequence shown here is derived from an EMBL/GenBank/DDBJ whole genome shotgun (WGS) entry which is preliminary data.</text>
</comment>